<evidence type="ECO:0000313" key="2">
    <source>
        <dbReference type="EMBL" id="MCG2612746.1"/>
    </source>
</evidence>
<dbReference type="EMBL" id="JAKLTR010000001">
    <property type="protein sequence ID" value="MCG2612746.1"/>
    <property type="molecule type" value="Genomic_DNA"/>
</dbReference>
<evidence type="ECO:0008006" key="4">
    <source>
        <dbReference type="Google" id="ProtNLM"/>
    </source>
</evidence>
<dbReference type="RefSeq" id="WP_237867975.1">
    <property type="nucleotide sequence ID" value="NZ_JAKLTR010000001.1"/>
</dbReference>
<keyword evidence="3" id="KW-1185">Reference proteome</keyword>
<dbReference type="Proteomes" id="UP001165367">
    <property type="component" value="Unassembled WGS sequence"/>
</dbReference>
<gene>
    <name evidence="2" type="ORF">LZZ85_00585</name>
</gene>
<organism evidence="2 3">
    <name type="scientific">Terrimonas ginsenosidimutans</name>
    <dbReference type="NCBI Taxonomy" id="2908004"/>
    <lineage>
        <taxon>Bacteria</taxon>
        <taxon>Pseudomonadati</taxon>
        <taxon>Bacteroidota</taxon>
        <taxon>Chitinophagia</taxon>
        <taxon>Chitinophagales</taxon>
        <taxon>Chitinophagaceae</taxon>
        <taxon>Terrimonas</taxon>
    </lineage>
</organism>
<feature type="transmembrane region" description="Helical" evidence="1">
    <location>
        <begin position="196"/>
        <end position="219"/>
    </location>
</feature>
<reference evidence="2" key="1">
    <citation type="submission" date="2022-01" db="EMBL/GenBank/DDBJ databases">
        <authorList>
            <person name="Jo J.-H."/>
            <person name="Im W.-T."/>
        </authorList>
    </citation>
    <scope>NUCLEOTIDE SEQUENCE</scope>
    <source>
        <strain evidence="2">NA20</strain>
    </source>
</reference>
<feature type="transmembrane region" description="Helical" evidence="1">
    <location>
        <begin position="69"/>
        <end position="88"/>
    </location>
</feature>
<feature type="transmembrane region" description="Helical" evidence="1">
    <location>
        <begin position="38"/>
        <end position="57"/>
    </location>
</feature>
<accession>A0ABS9KKA0</accession>
<evidence type="ECO:0000256" key="1">
    <source>
        <dbReference type="SAM" id="Phobius"/>
    </source>
</evidence>
<feature type="transmembrane region" description="Helical" evidence="1">
    <location>
        <begin position="6"/>
        <end position="26"/>
    </location>
</feature>
<name>A0ABS9KKA0_9BACT</name>
<keyword evidence="1" id="KW-0472">Membrane</keyword>
<evidence type="ECO:0000313" key="3">
    <source>
        <dbReference type="Proteomes" id="UP001165367"/>
    </source>
</evidence>
<keyword evidence="1" id="KW-1133">Transmembrane helix</keyword>
<proteinExistence type="predicted"/>
<protein>
    <recommendedName>
        <fullName evidence="4">Lycopene cyclase domain-containing protein</fullName>
    </recommendedName>
</protein>
<comment type="caution">
    <text evidence="2">The sequence shown here is derived from an EMBL/GenBank/DDBJ whole genome shotgun (WGS) entry which is preliminary data.</text>
</comment>
<feature type="transmembrane region" description="Helical" evidence="1">
    <location>
        <begin position="124"/>
        <end position="144"/>
    </location>
</feature>
<feature type="transmembrane region" description="Helical" evidence="1">
    <location>
        <begin position="156"/>
        <end position="176"/>
    </location>
</feature>
<feature type="transmembrane region" description="Helical" evidence="1">
    <location>
        <begin position="100"/>
        <end position="118"/>
    </location>
</feature>
<keyword evidence="1" id="KW-0812">Transmembrane</keyword>
<sequence length="234" mass="27624">MLSKLNITYLYFIPFLLSAIFSLKSFSLKWPKHLRTFSVYLLLTFTIEMLGNFWKWGMFRWFESSKENVWILNIGMIVGRAILCYYFFQLLLSTRVKKAISKFLLFYLTFGIINYLFIQKPTLVNTYSIVIGSVAVILFCMFYFREILVAKEIVTLYTLPEFWIAIGTLIYSLFSLPLITGFDFIARADNVKEFVAAYWEVNDVFLIFTYTLYLIAYLCRPHPKSQYKPLSSPH</sequence>